<name>A0A915HFR8_ROMCU</name>
<feature type="compositionally biased region" description="Basic and acidic residues" evidence="1">
    <location>
        <begin position="1"/>
        <end position="11"/>
    </location>
</feature>
<dbReference type="Gene3D" id="3.90.1420.10">
    <property type="entry name" value="Rubisco LSMT, substrate-binding domain"/>
    <property type="match status" value="1"/>
</dbReference>
<evidence type="ECO:0000313" key="3">
    <source>
        <dbReference type="WBParaSite" id="nRc.2.0.1.t00887-RA"/>
    </source>
</evidence>
<evidence type="ECO:0000256" key="1">
    <source>
        <dbReference type="SAM" id="MobiDB-lite"/>
    </source>
</evidence>
<keyword evidence="2" id="KW-1185">Reference proteome</keyword>
<dbReference type="WBParaSite" id="nRc.2.0.1.t00887-RA">
    <property type="protein sequence ID" value="nRc.2.0.1.t00887-RA"/>
    <property type="gene ID" value="nRc.2.0.1.g00887"/>
</dbReference>
<proteinExistence type="predicted"/>
<reference evidence="3" key="1">
    <citation type="submission" date="2022-11" db="UniProtKB">
        <authorList>
            <consortium name="WormBaseParasite"/>
        </authorList>
    </citation>
    <scope>IDENTIFICATION</scope>
</reference>
<evidence type="ECO:0000313" key="2">
    <source>
        <dbReference type="Proteomes" id="UP000887565"/>
    </source>
</evidence>
<dbReference type="InterPro" id="IPR036464">
    <property type="entry name" value="Rubisco_LSMT_subst-bd_sf"/>
</dbReference>
<feature type="region of interest" description="Disordered" evidence="1">
    <location>
        <begin position="1"/>
        <end position="55"/>
    </location>
</feature>
<accession>A0A915HFR8</accession>
<organism evidence="2 3">
    <name type="scientific">Romanomermis culicivorax</name>
    <name type="common">Nematode worm</name>
    <dbReference type="NCBI Taxonomy" id="13658"/>
    <lineage>
        <taxon>Eukaryota</taxon>
        <taxon>Metazoa</taxon>
        <taxon>Ecdysozoa</taxon>
        <taxon>Nematoda</taxon>
        <taxon>Enoplea</taxon>
        <taxon>Dorylaimia</taxon>
        <taxon>Mermithida</taxon>
        <taxon>Mermithoidea</taxon>
        <taxon>Mermithidae</taxon>
        <taxon>Romanomermis</taxon>
    </lineage>
</organism>
<sequence>MVKKEREEQREKGKRRKRKTSKRKKKNKRTTEQEKKQRKRKGNERRNKNVKDPAKNPFDAITINLALSKNDALYESKFQFLTKLGLNKNAFRISTETQSLNNFLHFALIFYAVNNLENIPEKFDFESLDSYTRKKCSQFVSDRLNLLLKVREKALKIDEKTSTSVLNLLDSEKHLLEKAISAMK</sequence>
<feature type="compositionally biased region" description="Basic residues" evidence="1">
    <location>
        <begin position="12"/>
        <end position="28"/>
    </location>
</feature>
<dbReference type="Proteomes" id="UP000887565">
    <property type="component" value="Unplaced"/>
</dbReference>
<dbReference type="AlphaFoldDB" id="A0A915HFR8"/>
<protein>
    <submittedName>
        <fullName evidence="3">Uncharacterized protein</fullName>
    </submittedName>
</protein>
<feature type="compositionally biased region" description="Basic and acidic residues" evidence="1">
    <location>
        <begin position="44"/>
        <end position="54"/>
    </location>
</feature>